<sequence>MKDVKKVQEQLNQLYKVELAKSKIASLKDINKLSAPLLIKVYKSYLDANLKIMYVGKETNHWLTHSSIKTEKRGLVGVYNNASLDINRLLERYNKRMTQSNNWTKSALFKQYKNIKDQLVDTQVGSGSVVWNNLFKMSYDTDKGYSKTSLGHSDKLQEISKKIFLKEIDILSPDILIFVVGSSYDRVIKNYLEGYETVEVIIPKKLWKFKYKDMTCYRTVHPDSIRFIKKDKRVDYYQLIIDDIKREKGI</sequence>
<gene>
    <name evidence="1" type="ORF">AS592_07135</name>
</gene>
<dbReference type="RefSeq" id="WP_067330902.1">
    <property type="nucleotide sequence ID" value="NZ_LNKT01000023.1"/>
</dbReference>
<evidence type="ECO:0000313" key="2">
    <source>
        <dbReference type="Proteomes" id="UP000075359"/>
    </source>
</evidence>
<dbReference type="AlphaFoldDB" id="A0A151CGA9"/>
<dbReference type="Proteomes" id="UP000075359">
    <property type="component" value="Unassembled WGS sequence"/>
</dbReference>
<reference evidence="1 2" key="1">
    <citation type="submission" date="2015-11" db="EMBL/GenBank/DDBJ databases">
        <title>Draft genome of Sulfurovum riftiae 1812E, a member of the Epsilonproteobacteria isolated from the tube of the deep-sea hydrothermal vent tubewom Riftia pachyptila.</title>
        <authorList>
            <person name="Vetriani C."/>
            <person name="Giovannelli D."/>
        </authorList>
    </citation>
    <scope>NUCLEOTIDE SEQUENCE [LARGE SCALE GENOMIC DNA]</scope>
    <source>
        <strain evidence="1 2">1812E</strain>
    </source>
</reference>
<dbReference type="EMBL" id="LNKT01000023">
    <property type="protein sequence ID" value="KYJ86568.1"/>
    <property type="molecule type" value="Genomic_DNA"/>
</dbReference>
<accession>A0A151CGA9</accession>
<organism evidence="1 2">
    <name type="scientific">Sulfurovum riftiae</name>
    <dbReference type="NCBI Taxonomy" id="1630136"/>
    <lineage>
        <taxon>Bacteria</taxon>
        <taxon>Pseudomonadati</taxon>
        <taxon>Campylobacterota</taxon>
        <taxon>Epsilonproteobacteria</taxon>
        <taxon>Campylobacterales</taxon>
        <taxon>Sulfurovaceae</taxon>
        <taxon>Sulfurovum</taxon>
    </lineage>
</organism>
<dbReference type="STRING" id="1630136.AS592_07135"/>
<keyword evidence="2" id="KW-1185">Reference proteome</keyword>
<dbReference type="OrthoDB" id="307997at2"/>
<comment type="caution">
    <text evidence="1">The sequence shown here is derived from an EMBL/GenBank/DDBJ whole genome shotgun (WGS) entry which is preliminary data.</text>
</comment>
<evidence type="ECO:0008006" key="3">
    <source>
        <dbReference type="Google" id="ProtNLM"/>
    </source>
</evidence>
<name>A0A151CGA9_9BACT</name>
<evidence type="ECO:0000313" key="1">
    <source>
        <dbReference type="EMBL" id="KYJ86568.1"/>
    </source>
</evidence>
<proteinExistence type="predicted"/>
<protein>
    <recommendedName>
        <fullName evidence="3">Uracil-DNA glycosylase-like domain-containing protein</fullName>
    </recommendedName>
</protein>